<proteinExistence type="predicted"/>
<dbReference type="InterPro" id="IPR024775">
    <property type="entry name" value="DinB-like"/>
</dbReference>
<evidence type="ECO:0000313" key="2">
    <source>
        <dbReference type="EMBL" id="TNJ63935.1"/>
    </source>
</evidence>
<dbReference type="InterPro" id="IPR034660">
    <property type="entry name" value="DinB/YfiT-like"/>
</dbReference>
<organism evidence="2 3">
    <name type="scientific">Paenibacillus hemerocallicola</name>
    <dbReference type="NCBI Taxonomy" id="1172614"/>
    <lineage>
        <taxon>Bacteria</taxon>
        <taxon>Bacillati</taxon>
        <taxon>Bacillota</taxon>
        <taxon>Bacilli</taxon>
        <taxon>Bacillales</taxon>
        <taxon>Paenibacillaceae</taxon>
        <taxon>Paenibacillus</taxon>
    </lineage>
</organism>
<name>A0A5C4T5A2_9BACL</name>
<evidence type="ECO:0000259" key="1">
    <source>
        <dbReference type="Pfam" id="PF12867"/>
    </source>
</evidence>
<keyword evidence="3" id="KW-1185">Reference proteome</keyword>
<comment type="caution">
    <text evidence="2">The sequence shown here is derived from an EMBL/GenBank/DDBJ whole genome shotgun (WGS) entry which is preliminary data.</text>
</comment>
<sequence>MNGKGTEAADRKAKIVLESAGLEIAESFYCGVLGWEREAAKHTGGGKGHAWLRMPDGELALLVDSGKAGKGEVGTDQEAEASRIKPGDRFYIRITEAYGSLDPLKRRAEAVRAVDGDELEPNCWRTLSLRTPEGYKIAYWQEFEASEEDIVAMYAAGPDRLEAALAGLDEDGLDEAIAPGKWTIRQQVLHLVDLELAAAHKLKYIVADPEPGRAYVSSRFGQDAWAEGMRYDRRPIATEVALFRLLREHILIVCSHIPGALHRSVVVGGGRTETALRLMKSMAGHANAHIRRIADIRAKRC</sequence>
<dbReference type="RefSeq" id="WP_139604637.1">
    <property type="nucleotide sequence ID" value="NZ_VDCQ01000036.1"/>
</dbReference>
<dbReference type="SUPFAM" id="SSF109854">
    <property type="entry name" value="DinB/YfiT-like putative metalloenzymes"/>
    <property type="match status" value="1"/>
</dbReference>
<dbReference type="Pfam" id="PF12867">
    <property type="entry name" value="DinB_2"/>
    <property type="match status" value="1"/>
</dbReference>
<dbReference type="Gene3D" id="3.10.180.10">
    <property type="entry name" value="2,3-Dihydroxybiphenyl 1,2-Dioxygenase, domain 1"/>
    <property type="match status" value="1"/>
</dbReference>
<dbReference type="OrthoDB" id="9796039at2"/>
<reference evidence="2 3" key="1">
    <citation type="submission" date="2019-05" db="EMBL/GenBank/DDBJ databases">
        <title>We sequenced the genome of Paenibacillus hemerocallicola KCTC 33185 for further insight into its adaptation and study the phylogeny of Paenibacillus.</title>
        <authorList>
            <person name="Narsing Rao M.P."/>
        </authorList>
    </citation>
    <scope>NUCLEOTIDE SEQUENCE [LARGE SCALE GENOMIC DNA]</scope>
    <source>
        <strain evidence="2 3">KCTC 33185</strain>
    </source>
</reference>
<gene>
    <name evidence="2" type="ORF">FE784_23215</name>
</gene>
<dbReference type="SUPFAM" id="SSF54593">
    <property type="entry name" value="Glyoxalase/Bleomycin resistance protein/Dihydroxybiphenyl dioxygenase"/>
    <property type="match status" value="1"/>
</dbReference>
<dbReference type="InterPro" id="IPR029068">
    <property type="entry name" value="Glyas_Bleomycin-R_OHBP_Dase"/>
</dbReference>
<dbReference type="Proteomes" id="UP000307943">
    <property type="component" value="Unassembled WGS sequence"/>
</dbReference>
<dbReference type="EMBL" id="VDCQ01000036">
    <property type="protein sequence ID" value="TNJ63935.1"/>
    <property type="molecule type" value="Genomic_DNA"/>
</dbReference>
<accession>A0A5C4T5A2</accession>
<protein>
    <submittedName>
        <fullName evidence="2">Glyoxalase</fullName>
    </submittedName>
</protein>
<dbReference type="AlphaFoldDB" id="A0A5C4T5A2"/>
<feature type="domain" description="DinB-like" evidence="1">
    <location>
        <begin position="156"/>
        <end position="291"/>
    </location>
</feature>
<dbReference type="Gene3D" id="1.20.120.450">
    <property type="entry name" value="dinb family like domain"/>
    <property type="match status" value="1"/>
</dbReference>
<evidence type="ECO:0000313" key="3">
    <source>
        <dbReference type="Proteomes" id="UP000307943"/>
    </source>
</evidence>